<dbReference type="SMART" id="SM00799">
    <property type="entry name" value="DENN"/>
    <property type="match status" value="1"/>
</dbReference>
<dbReference type="Proteomes" id="UP001371456">
    <property type="component" value="Unassembled WGS sequence"/>
</dbReference>
<proteinExistence type="predicted"/>
<feature type="compositionally biased region" description="Low complexity" evidence="1">
    <location>
        <begin position="439"/>
        <end position="448"/>
    </location>
</feature>
<dbReference type="AlphaFoldDB" id="A0AAN8TAP2"/>
<dbReference type="InterPro" id="IPR037516">
    <property type="entry name" value="Tripartite_DENN"/>
</dbReference>
<dbReference type="PANTHER" id="PTHR15288:SF4">
    <property type="entry name" value="OS02G0777100 PROTEIN"/>
    <property type="match status" value="1"/>
</dbReference>
<feature type="region of interest" description="Disordered" evidence="1">
    <location>
        <begin position="439"/>
        <end position="477"/>
    </location>
</feature>
<dbReference type="EMBL" id="JBANQN010000007">
    <property type="protein sequence ID" value="KAK6784535.1"/>
    <property type="molecule type" value="Genomic_DNA"/>
</dbReference>
<dbReference type="Gene3D" id="3.40.50.11500">
    <property type="match status" value="1"/>
</dbReference>
<reference evidence="3 4" key="1">
    <citation type="submission" date="2024-02" db="EMBL/GenBank/DDBJ databases">
        <title>de novo genome assembly of Solanum bulbocastanum strain 11H21.</title>
        <authorList>
            <person name="Hosaka A.J."/>
        </authorList>
    </citation>
    <scope>NUCLEOTIDE SEQUENCE [LARGE SCALE GENOMIC DNA]</scope>
    <source>
        <tissue evidence="3">Young leaves</tissue>
    </source>
</reference>
<evidence type="ECO:0000256" key="1">
    <source>
        <dbReference type="SAM" id="MobiDB-lite"/>
    </source>
</evidence>
<comment type="caution">
    <text evidence="3">The sequence shown here is derived from an EMBL/GenBank/DDBJ whole genome shotgun (WGS) entry which is preliminary data.</text>
</comment>
<dbReference type="SMART" id="SM00800">
    <property type="entry name" value="uDENN"/>
    <property type="match status" value="1"/>
</dbReference>
<organism evidence="3 4">
    <name type="scientific">Solanum bulbocastanum</name>
    <name type="common">Wild potato</name>
    <dbReference type="NCBI Taxonomy" id="147425"/>
    <lineage>
        <taxon>Eukaryota</taxon>
        <taxon>Viridiplantae</taxon>
        <taxon>Streptophyta</taxon>
        <taxon>Embryophyta</taxon>
        <taxon>Tracheophyta</taxon>
        <taxon>Spermatophyta</taxon>
        <taxon>Magnoliopsida</taxon>
        <taxon>eudicotyledons</taxon>
        <taxon>Gunneridae</taxon>
        <taxon>Pentapetalae</taxon>
        <taxon>asterids</taxon>
        <taxon>lamiids</taxon>
        <taxon>Solanales</taxon>
        <taxon>Solanaceae</taxon>
        <taxon>Solanoideae</taxon>
        <taxon>Solaneae</taxon>
        <taxon>Solanum</taxon>
    </lineage>
</organism>
<evidence type="ECO:0000313" key="3">
    <source>
        <dbReference type="EMBL" id="KAK6784535.1"/>
    </source>
</evidence>
<dbReference type="PROSITE" id="PS50211">
    <property type="entry name" value="DENN"/>
    <property type="match status" value="1"/>
</dbReference>
<dbReference type="Pfam" id="PF02141">
    <property type="entry name" value="DENN"/>
    <property type="match status" value="1"/>
</dbReference>
<feature type="compositionally biased region" description="Basic and acidic residues" evidence="1">
    <location>
        <begin position="450"/>
        <end position="459"/>
    </location>
</feature>
<name>A0AAN8TAP2_SOLBU</name>
<dbReference type="InterPro" id="IPR001194">
    <property type="entry name" value="cDENN_dom"/>
</dbReference>
<keyword evidence="4" id="KW-1185">Reference proteome</keyword>
<protein>
    <recommendedName>
        <fullName evidence="2">UDENN domain-containing protein</fullName>
    </recommendedName>
</protein>
<dbReference type="PANTHER" id="PTHR15288">
    <property type="entry name" value="DENN DOMAIN-CONTAINING PROTEIN 2"/>
    <property type="match status" value="1"/>
</dbReference>
<dbReference type="InterPro" id="IPR005113">
    <property type="entry name" value="uDENN_dom"/>
</dbReference>
<dbReference type="Gene3D" id="3.30.450.200">
    <property type="match status" value="1"/>
</dbReference>
<evidence type="ECO:0000313" key="4">
    <source>
        <dbReference type="Proteomes" id="UP001371456"/>
    </source>
</evidence>
<feature type="domain" description="UDENN" evidence="2">
    <location>
        <begin position="142"/>
        <end position="782"/>
    </location>
</feature>
<sequence>MENIEESGSPSWGASFFQTTEDVARAVAAAAAAVRSPRPSVVYSSKDDNGSQLQKFQRQVTRLMKGFSSPPEVKSGAYNPEILTSQKRQWARFQLQSLDHRVWKEPSRLFESMVVVGLHPNCDIQALQRLYFSRKLDGPGRFRSALGGQSQSRVEPNLEPQVLFVYPPEKPLPLKYKDLLSFCFPAGVEVHAVERTPSMSELNEILLGQEHLKQNDLSFVFRLQVADNSTLYGCCVLVEEMVQKPSGLLSMISDGQHTSLGICRQILTTRRCYCILSRIPFFDLHFGVLHSIFTEERLERLTKQVGDLDFDSLVIDDEEEILEENPPSILEETAKYVLNGTVGSPQPSTVDSVISGTVGDKSQLECRVAEGDVLPKKDESDNKACMVDNDIDFANKEFIFGRQVPEAFDNSTDDNKQLVEKGVPNAVLPLLRYHQCESSESSSSFQDSPSEDRHFRSDFDETETEEASFSGQDDSSQHSDIVEWAKANNRGSLQILCEYYQLKCPSRGSTIKFHPLDHLHPLEYYRPDEALLHVAGSTIDLKSCRTSLELAEAHNALMVEEEATALSVWAVACLCGSLRLEHGILSACILSIIPLIRPYQWQSLLMPVLPNDMLDFLDAPVPYIVGVKNKTSEVQSKLTNAILVDANKNQVKSPTLPQLPQQKELYSCLSPYHAKLVGESYLARKRPVYECTDVQVEAAKSFLGVLRSYLDSLCSNLRSHTITNVQSNDDKNQMLSRLFGITCSKWGIIEIGTLNLLQNVSLLLKESFIESFPSRDRPFMKVSFPGHTALLCAYRFCTLFLPEGIESPCNKPVHDVIVERKFLYL</sequence>
<evidence type="ECO:0000259" key="2">
    <source>
        <dbReference type="PROSITE" id="PS50211"/>
    </source>
</evidence>
<dbReference type="InterPro" id="IPR051942">
    <property type="entry name" value="DENN_domain_containing_2"/>
</dbReference>
<dbReference type="InterPro" id="IPR043153">
    <property type="entry name" value="DENN_C"/>
</dbReference>
<accession>A0AAN8TAP2</accession>
<gene>
    <name evidence="3" type="ORF">RDI58_017990</name>
</gene>
<dbReference type="Pfam" id="PF03456">
    <property type="entry name" value="uDENN"/>
    <property type="match status" value="1"/>
</dbReference>